<dbReference type="InterPro" id="IPR050377">
    <property type="entry name" value="Radical_SAM_PqqE_MftC-like"/>
</dbReference>
<dbReference type="Gene3D" id="3.20.20.70">
    <property type="entry name" value="Aldolase class I"/>
    <property type="match status" value="1"/>
</dbReference>
<name>A0A845LHV1_HELGE</name>
<evidence type="ECO:0000256" key="4">
    <source>
        <dbReference type="ARBA" id="ARBA00023014"/>
    </source>
</evidence>
<dbReference type="InterPro" id="IPR013785">
    <property type="entry name" value="Aldolase_TIM"/>
</dbReference>
<keyword evidence="7" id="KW-1185">Reference proteome</keyword>
<dbReference type="SMART" id="SM00729">
    <property type="entry name" value="Elp3"/>
    <property type="match status" value="1"/>
</dbReference>
<dbReference type="Proteomes" id="UP000471031">
    <property type="component" value="Unassembled WGS sequence"/>
</dbReference>
<evidence type="ECO:0000256" key="1">
    <source>
        <dbReference type="ARBA" id="ARBA00022691"/>
    </source>
</evidence>
<dbReference type="InterPro" id="IPR023885">
    <property type="entry name" value="4Fe4S-binding_SPASM_dom"/>
</dbReference>
<evidence type="ECO:0000256" key="3">
    <source>
        <dbReference type="ARBA" id="ARBA00023004"/>
    </source>
</evidence>
<dbReference type="CDD" id="cd01335">
    <property type="entry name" value="Radical_SAM"/>
    <property type="match status" value="1"/>
</dbReference>
<gene>
    <name evidence="6" type="ORF">GTO89_08290</name>
</gene>
<dbReference type="Pfam" id="PF13186">
    <property type="entry name" value="SPASM"/>
    <property type="match status" value="1"/>
</dbReference>
<organism evidence="6 7">
    <name type="scientific">Heliomicrobium gestii</name>
    <name type="common">Heliobacterium gestii</name>
    <dbReference type="NCBI Taxonomy" id="2699"/>
    <lineage>
        <taxon>Bacteria</taxon>
        <taxon>Bacillati</taxon>
        <taxon>Bacillota</taxon>
        <taxon>Clostridia</taxon>
        <taxon>Eubacteriales</taxon>
        <taxon>Heliobacteriaceae</taxon>
        <taxon>Heliomicrobium</taxon>
    </lineage>
</organism>
<dbReference type="InterPro" id="IPR007197">
    <property type="entry name" value="rSAM"/>
</dbReference>
<proteinExistence type="predicted"/>
<dbReference type="AlphaFoldDB" id="A0A845LHV1"/>
<reference evidence="6 7" key="1">
    <citation type="submission" date="2020-01" db="EMBL/GenBank/DDBJ databases">
        <title>Whole genome sequence of Heliobacterium gestii DSM 11169.</title>
        <authorList>
            <person name="Kyndt J.A."/>
            <person name="Meyer T.E."/>
        </authorList>
    </citation>
    <scope>NUCLEOTIDE SEQUENCE [LARGE SCALE GENOMIC DNA]</scope>
    <source>
        <strain evidence="6 7">DSM 11169</strain>
    </source>
</reference>
<dbReference type="CDD" id="cd21109">
    <property type="entry name" value="SPASM"/>
    <property type="match status" value="1"/>
</dbReference>
<evidence type="ECO:0000259" key="5">
    <source>
        <dbReference type="PROSITE" id="PS51918"/>
    </source>
</evidence>
<comment type="caution">
    <text evidence="6">The sequence shown here is derived from an EMBL/GenBank/DDBJ whole genome shotgun (WGS) entry which is preliminary data.</text>
</comment>
<evidence type="ECO:0000313" key="6">
    <source>
        <dbReference type="EMBL" id="MZP43033.1"/>
    </source>
</evidence>
<dbReference type="RefSeq" id="WP_161261608.1">
    <property type="nucleotide sequence ID" value="NZ_JAFBDC010000005.1"/>
</dbReference>
<evidence type="ECO:0000313" key="7">
    <source>
        <dbReference type="Proteomes" id="UP000471031"/>
    </source>
</evidence>
<dbReference type="InterPro" id="IPR058240">
    <property type="entry name" value="rSAM_sf"/>
</dbReference>
<dbReference type="PANTHER" id="PTHR11228:SF35">
    <property type="entry name" value="MOLYBDENUM COFACTOR BIOSYNTHESIS PROTEIN A-RELATED"/>
    <property type="match status" value="1"/>
</dbReference>
<dbReference type="SUPFAM" id="SSF102114">
    <property type="entry name" value="Radical SAM enzymes"/>
    <property type="match status" value="1"/>
</dbReference>
<keyword evidence="1" id="KW-0949">S-adenosyl-L-methionine</keyword>
<dbReference type="GO" id="GO:0051536">
    <property type="term" value="F:iron-sulfur cluster binding"/>
    <property type="evidence" value="ECO:0007669"/>
    <property type="project" value="UniProtKB-KW"/>
</dbReference>
<dbReference type="PROSITE" id="PS51918">
    <property type="entry name" value="RADICAL_SAM"/>
    <property type="match status" value="1"/>
</dbReference>
<protein>
    <submittedName>
        <fullName evidence="6">Radical SAM protein</fullName>
    </submittedName>
</protein>
<evidence type="ECO:0000256" key="2">
    <source>
        <dbReference type="ARBA" id="ARBA00022723"/>
    </source>
</evidence>
<dbReference type="Pfam" id="PF04055">
    <property type="entry name" value="Radical_SAM"/>
    <property type="match status" value="1"/>
</dbReference>
<accession>A0A845LHV1</accession>
<sequence>MVDQLRIDTHKLIYHPTRVSEWLQGKNIYPIYVEIAPSGACNHRCIFCALDYMEYRPVFLDKELILSNLKEMGEKGVKSVMYAGEGEPLLNRHTPEIVWRTKELGIDVSMTSNGVLFSREAAEECLGCFSWVRFSVNAGSPASYQTIHRTRSNDFERVLENLQNAVALKRDKGYRTTIGVQMLLIPENTGDALPLAKTLKEIGVDYFSIKPYSQHPKSHAALSTAFDYEQHLGLERQLTELKSDDFQIIFRAKAMQKLKHDKAYECCWGLPFWAYIDAKANVWGCSAYLGDEDFCYGSLKSESFAAIWEGERRAESLKKVAQMDIRQCREICRLDEINGYLQQLKKPGDHVNFI</sequence>
<dbReference type="InterPro" id="IPR006638">
    <property type="entry name" value="Elp3/MiaA/NifB-like_rSAM"/>
</dbReference>
<keyword evidence="3" id="KW-0408">Iron</keyword>
<dbReference type="GO" id="GO:0046872">
    <property type="term" value="F:metal ion binding"/>
    <property type="evidence" value="ECO:0007669"/>
    <property type="project" value="UniProtKB-KW"/>
</dbReference>
<dbReference type="GO" id="GO:0003824">
    <property type="term" value="F:catalytic activity"/>
    <property type="evidence" value="ECO:0007669"/>
    <property type="project" value="InterPro"/>
</dbReference>
<dbReference type="PANTHER" id="PTHR11228">
    <property type="entry name" value="RADICAL SAM DOMAIN PROTEIN"/>
    <property type="match status" value="1"/>
</dbReference>
<feature type="domain" description="Radical SAM core" evidence="5">
    <location>
        <begin position="25"/>
        <end position="258"/>
    </location>
</feature>
<dbReference type="OrthoDB" id="7021155at2"/>
<keyword evidence="2" id="KW-0479">Metal-binding</keyword>
<keyword evidence="4" id="KW-0411">Iron-sulfur</keyword>
<dbReference type="SFLD" id="SFLDS00029">
    <property type="entry name" value="Radical_SAM"/>
    <property type="match status" value="1"/>
</dbReference>
<dbReference type="SFLD" id="SFLDG01067">
    <property type="entry name" value="SPASM/twitch_domain_containing"/>
    <property type="match status" value="1"/>
</dbReference>
<dbReference type="EMBL" id="WXEX01000006">
    <property type="protein sequence ID" value="MZP43033.1"/>
    <property type="molecule type" value="Genomic_DNA"/>
</dbReference>